<evidence type="ECO:0000256" key="2">
    <source>
        <dbReference type="ARBA" id="ARBA00022771"/>
    </source>
</evidence>
<organism evidence="7 8">
    <name type="scientific">Jaminaea rosea</name>
    <dbReference type="NCBI Taxonomy" id="1569628"/>
    <lineage>
        <taxon>Eukaryota</taxon>
        <taxon>Fungi</taxon>
        <taxon>Dikarya</taxon>
        <taxon>Basidiomycota</taxon>
        <taxon>Ustilaginomycotina</taxon>
        <taxon>Exobasidiomycetes</taxon>
        <taxon>Microstromatales</taxon>
        <taxon>Microstromatales incertae sedis</taxon>
        <taxon>Jaminaea</taxon>
    </lineage>
</organism>
<dbReference type="InterPro" id="IPR013083">
    <property type="entry name" value="Znf_RING/FYVE/PHD"/>
</dbReference>
<dbReference type="Pfam" id="PF00097">
    <property type="entry name" value="zf-C3HC4"/>
    <property type="match status" value="1"/>
</dbReference>
<dbReference type="InterPro" id="IPR018527">
    <property type="entry name" value="Rubredoxin_Fe_BS"/>
</dbReference>
<feature type="domain" description="RING-type" evidence="6">
    <location>
        <begin position="54"/>
        <end position="94"/>
    </location>
</feature>
<dbReference type="PANTHER" id="PTHR16079:SF4">
    <property type="entry name" value="E3 UBIQUITIN-PROTEIN LIGASE CHFR"/>
    <property type="match status" value="1"/>
</dbReference>
<dbReference type="InterPro" id="IPR017907">
    <property type="entry name" value="Znf_RING_CS"/>
</dbReference>
<feature type="compositionally biased region" description="Basic and acidic residues" evidence="5">
    <location>
        <begin position="15"/>
        <end position="31"/>
    </location>
</feature>
<dbReference type="PROSITE" id="PS50089">
    <property type="entry name" value="ZF_RING_2"/>
    <property type="match status" value="1"/>
</dbReference>
<evidence type="ECO:0000256" key="3">
    <source>
        <dbReference type="ARBA" id="ARBA00022833"/>
    </source>
</evidence>
<dbReference type="InterPro" id="IPR001841">
    <property type="entry name" value="Znf_RING"/>
</dbReference>
<dbReference type="OrthoDB" id="6105938at2759"/>
<dbReference type="GO" id="GO:0006511">
    <property type="term" value="P:ubiquitin-dependent protein catabolic process"/>
    <property type="evidence" value="ECO:0007669"/>
    <property type="project" value="TreeGrafter"/>
</dbReference>
<name>A0A316UXT0_9BASI</name>
<reference evidence="7 8" key="1">
    <citation type="journal article" date="2018" name="Mol. Biol. Evol.">
        <title>Broad Genomic Sampling Reveals a Smut Pathogenic Ancestry of the Fungal Clade Ustilaginomycotina.</title>
        <authorList>
            <person name="Kijpornyongpan T."/>
            <person name="Mondo S.J."/>
            <person name="Barry K."/>
            <person name="Sandor L."/>
            <person name="Lee J."/>
            <person name="Lipzen A."/>
            <person name="Pangilinan J."/>
            <person name="LaButti K."/>
            <person name="Hainaut M."/>
            <person name="Henrissat B."/>
            <person name="Grigoriev I.V."/>
            <person name="Spatafora J.W."/>
            <person name="Aime M.C."/>
        </authorList>
    </citation>
    <scope>NUCLEOTIDE SEQUENCE [LARGE SCALE GENOMIC DNA]</scope>
    <source>
        <strain evidence="7 8">MCA 5214</strain>
    </source>
</reference>
<feature type="compositionally biased region" description="Low complexity" evidence="5">
    <location>
        <begin position="479"/>
        <end position="497"/>
    </location>
</feature>
<dbReference type="SMART" id="SM00184">
    <property type="entry name" value="RING"/>
    <property type="match status" value="1"/>
</dbReference>
<dbReference type="Gene3D" id="3.30.40.10">
    <property type="entry name" value="Zinc/RING finger domain, C3HC4 (zinc finger)"/>
    <property type="match status" value="1"/>
</dbReference>
<dbReference type="GO" id="GO:0008270">
    <property type="term" value="F:zinc ion binding"/>
    <property type="evidence" value="ECO:0007669"/>
    <property type="project" value="UniProtKB-KW"/>
</dbReference>
<proteinExistence type="predicted"/>
<dbReference type="InterPro" id="IPR052256">
    <property type="entry name" value="E3_ubiquitin-ligase_CHFR"/>
</dbReference>
<feature type="region of interest" description="Disordered" evidence="5">
    <location>
        <begin position="1"/>
        <end position="42"/>
    </location>
</feature>
<dbReference type="PROSITE" id="PS00202">
    <property type="entry name" value="RUBREDOXIN"/>
    <property type="match status" value="1"/>
</dbReference>
<feature type="compositionally biased region" description="Basic and acidic residues" evidence="5">
    <location>
        <begin position="351"/>
        <end position="370"/>
    </location>
</feature>
<keyword evidence="1" id="KW-0479">Metal-binding</keyword>
<feature type="compositionally biased region" description="Low complexity" evidence="5">
    <location>
        <begin position="551"/>
        <end position="574"/>
    </location>
</feature>
<dbReference type="STRING" id="1569628.A0A316UXT0"/>
<feature type="region of interest" description="Disordered" evidence="5">
    <location>
        <begin position="351"/>
        <end position="371"/>
    </location>
</feature>
<evidence type="ECO:0000313" key="8">
    <source>
        <dbReference type="Proteomes" id="UP000245884"/>
    </source>
</evidence>
<dbReference type="GO" id="GO:0016567">
    <property type="term" value="P:protein ubiquitination"/>
    <property type="evidence" value="ECO:0007669"/>
    <property type="project" value="TreeGrafter"/>
</dbReference>
<dbReference type="GeneID" id="37029754"/>
<keyword evidence="8" id="KW-1185">Reference proteome</keyword>
<sequence length="585" mass="65146">MDDQEGSPSSSSKRTTVDDDGRDRKLVKTNDDAQTQQQKPPALDTEAIKQELTCNICLDLATRATTVLPCVHHFCWSCVKEWYLLGRNKCPRCQTVTTEAKVNAALINICDLIIQAEPDAAKPAEVLAEEATAFQTYKLAHAGSTTLRPSVGGYGYQAEDDDDEDDVPAFWRCPCCDPNNPFGYVCERPFPEAENFGRAMPPRPPRGAVWPDLNELEDFMPDIMERHTSCEECTCWIPENGPSEATCVGCRNSICTPYDPTGRCPRVEHPWTTMENHSAVEQALTVAPQEFIHFNPRFNSVERKRAHEYWTEHGITPRQIFAQFVEFALALCDGVADEDGVVDVRKARQEQAEREAKEEDQSPEAVERRRKEARHQAMANVYPEYGEWICWSSNRVVELEAPEAHAFLCGNLCGGCATQALGHVVDWWWDDVRKNKRDTLKAEIRDLPDCWYGVECRTQHHNVEHCEKYNHLCPKNGKPADQQQDDPQPPAAAADAQGQRDDDQAPADQPAAAVAAQAEGLDVLDAIAINAEAEAMLAAQAEEEEDPASPPAAEANDIQAQQPQIGAQQPQAAAVPREFIVIDDD</sequence>
<gene>
    <name evidence="7" type="ORF">BDZ90DRAFT_257213</name>
</gene>
<dbReference type="AlphaFoldDB" id="A0A316UXT0"/>
<feature type="region of interest" description="Disordered" evidence="5">
    <location>
        <begin position="537"/>
        <end position="585"/>
    </location>
</feature>
<dbReference type="PANTHER" id="PTHR16079">
    <property type="entry name" value="UBIQUITIN LIGASE PROTEIN CHFR"/>
    <property type="match status" value="1"/>
</dbReference>
<dbReference type="InterPro" id="IPR018957">
    <property type="entry name" value="Znf_C3HC4_RING-type"/>
</dbReference>
<dbReference type="EMBL" id="KZ819662">
    <property type="protein sequence ID" value="PWN30116.1"/>
    <property type="molecule type" value="Genomic_DNA"/>
</dbReference>
<keyword evidence="3" id="KW-0862">Zinc</keyword>
<dbReference type="GO" id="GO:0005634">
    <property type="term" value="C:nucleus"/>
    <property type="evidence" value="ECO:0007669"/>
    <property type="project" value="TreeGrafter"/>
</dbReference>
<dbReference type="SUPFAM" id="SSF57850">
    <property type="entry name" value="RING/U-box"/>
    <property type="match status" value="1"/>
</dbReference>
<evidence type="ECO:0000259" key="6">
    <source>
        <dbReference type="PROSITE" id="PS50089"/>
    </source>
</evidence>
<evidence type="ECO:0000313" key="7">
    <source>
        <dbReference type="EMBL" id="PWN30116.1"/>
    </source>
</evidence>
<feature type="region of interest" description="Disordered" evidence="5">
    <location>
        <begin position="477"/>
        <end position="514"/>
    </location>
</feature>
<dbReference type="GO" id="GO:0004842">
    <property type="term" value="F:ubiquitin-protein transferase activity"/>
    <property type="evidence" value="ECO:0007669"/>
    <property type="project" value="TreeGrafter"/>
</dbReference>
<feature type="compositionally biased region" description="Polar residues" evidence="5">
    <location>
        <begin position="1"/>
        <end position="14"/>
    </location>
</feature>
<dbReference type="RefSeq" id="XP_025364728.1">
    <property type="nucleotide sequence ID" value="XM_025507931.1"/>
</dbReference>
<accession>A0A316UXT0</accession>
<evidence type="ECO:0000256" key="4">
    <source>
        <dbReference type="PROSITE-ProRule" id="PRU00175"/>
    </source>
</evidence>
<protein>
    <recommendedName>
        <fullName evidence="6">RING-type domain-containing protein</fullName>
    </recommendedName>
</protein>
<keyword evidence="2 4" id="KW-0863">Zinc-finger</keyword>
<evidence type="ECO:0000256" key="1">
    <source>
        <dbReference type="ARBA" id="ARBA00022723"/>
    </source>
</evidence>
<dbReference type="PROSITE" id="PS00518">
    <property type="entry name" value="ZF_RING_1"/>
    <property type="match status" value="1"/>
</dbReference>
<evidence type="ECO:0000256" key="5">
    <source>
        <dbReference type="SAM" id="MobiDB-lite"/>
    </source>
</evidence>
<dbReference type="Proteomes" id="UP000245884">
    <property type="component" value="Unassembled WGS sequence"/>
</dbReference>